<protein>
    <submittedName>
        <fullName evidence="2">Uncharacterized protein</fullName>
    </submittedName>
</protein>
<dbReference type="AlphaFoldDB" id="A0A8H4U480"/>
<reference evidence="2" key="1">
    <citation type="journal article" date="2020" name="BMC Genomics">
        <title>Correction to: Identification and distribution of gene clusters required for synthesis of sphingolipid metabolism inhibitors in diverse species of the filamentous fungus Fusarium.</title>
        <authorList>
            <person name="Kim H.S."/>
            <person name="Lohmar J.M."/>
            <person name="Busman M."/>
            <person name="Brown D.W."/>
            <person name="Naumann T.A."/>
            <person name="Divon H.H."/>
            <person name="Lysoe E."/>
            <person name="Uhlig S."/>
            <person name="Proctor R.H."/>
        </authorList>
    </citation>
    <scope>NUCLEOTIDE SEQUENCE</scope>
    <source>
        <strain evidence="2">NRRL 20472</strain>
    </source>
</reference>
<feature type="compositionally biased region" description="Basic and acidic residues" evidence="1">
    <location>
        <begin position="58"/>
        <end position="69"/>
    </location>
</feature>
<feature type="region of interest" description="Disordered" evidence="1">
    <location>
        <begin position="42"/>
        <end position="73"/>
    </location>
</feature>
<name>A0A8H4U480_9HYPO</name>
<organism evidence="2 3">
    <name type="scientific">Fusarium sarcochroum</name>
    <dbReference type="NCBI Taxonomy" id="1208366"/>
    <lineage>
        <taxon>Eukaryota</taxon>
        <taxon>Fungi</taxon>
        <taxon>Dikarya</taxon>
        <taxon>Ascomycota</taxon>
        <taxon>Pezizomycotina</taxon>
        <taxon>Sordariomycetes</taxon>
        <taxon>Hypocreomycetidae</taxon>
        <taxon>Hypocreales</taxon>
        <taxon>Nectriaceae</taxon>
        <taxon>Fusarium</taxon>
        <taxon>Fusarium lateritium species complex</taxon>
    </lineage>
</organism>
<comment type="caution">
    <text evidence="2">The sequence shown here is derived from an EMBL/GenBank/DDBJ whole genome shotgun (WGS) entry which is preliminary data.</text>
</comment>
<evidence type="ECO:0000313" key="3">
    <source>
        <dbReference type="Proteomes" id="UP000622797"/>
    </source>
</evidence>
<evidence type="ECO:0000313" key="2">
    <source>
        <dbReference type="EMBL" id="KAF4969299.1"/>
    </source>
</evidence>
<keyword evidence="3" id="KW-1185">Reference proteome</keyword>
<dbReference type="EMBL" id="JABEXW010000166">
    <property type="protein sequence ID" value="KAF4969299.1"/>
    <property type="molecule type" value="Genomic_DNA"/>
</dbReference>
<sequence>MSAQQIPPPATPERALESQIPTMGNAIEEENLFLRRENESLRQENHSLRQDNQSLRTEAQKLRSKDAAERVATGRPRDLNEAIEHREILPLDGAITNGSGGFVGNFLDTTSSSFDTLDATEARRKIIAIMREKWPDQMLLYGHDIRVYDHERGIWHSI</sequence>
<proteinExistence type="predicted"/>
<dbReference type="OrthoDB" id="76453at2759"/>
<reference evidence="2" key="2">
    <citation type="submission" date="2020-05" db="EMBL/GenBank/DDBJ databases">
        <authorList>
            <person name="Kim H.-S."/>
            <person name="Proctor R.H."/>
            <person name="Brown D.W."/>
        </authorList>
    </citation>
    <scope>NUCLEOTIDE SEQUENCE</scope>
    <source>
        <strain evidence="2">NRRL 20472</strain>
    </source>
</reference>
<gene>
    <name evidence="2" type="ORF">FSARC_3454</name>
</gene>
<dbReference type="Proteomes" id="UP000622797">
    <property type="component" value="Unassembled WGS sequence"/>
</dbReference>
<accession>A0A8H4U480</accession>
<evidence type="ECO:0000256" key="1">
    <source>
        <dbReference type="SAM" id="MobiDB-lite"/>
    </source>
</evidence>